<dbReference type="GO" id="GO:0005886">
    <property type="term" value="C:plasma membrane"/>
    <property type="evidence" value="ECO:0007669"/>
    <property type="project" value="UniProtKB-SubCell"/>
</dbReference>
<organism evidence="8">
    <name type="scientific">bioreactor metagenome</name>
    <dbReference type="NCBI Taxonomy" id="1076179"/>
    <lineage>
        <taxon>unclassified sequences</taxon>
        <taxon>metagenomes</taxon>
        <taxon>ecological metagenomes</taxon>
    </lineage>
</organism>
<evidence type="ECO:0000256" key="3">
    <source>
        <dbReference type="ARBA" id="ARBA00022475"/>
    </source>
</evidence>
<dbReference type="AlphaFoldDB" id="A0A645ELH9"/>
<accession>A0A645ELH9</accession>
<dbReference type="PANTHER" id="PTHR30003:SF0">
    <property type="entry name" value="GLYCOLATE PERMEASE GLCA-RELATED"/>
    <property type="match status" value="1"/>
</dbReference>
<keyword evidence="6 7" id="KW-0472">Membrane</keyword>
<keyword evidence="4 7" id="KW-0812">Transmembrane</keyword>
<keyword evidence="2" id="KW-0813">Transport</keyword>
<proteinExistence type="predicted"/>
<reference evidence="8" key="1">
    <citation type="submission" date="2019-08" db="EMBL/GenBank/DDBJ databases">
        <authorList>
            <person name="Kucharzyk K."/>
            <person name="Murdoch R.W."/>
            <person name="Higgins S."/>
            <person name="Loffler F."/>
        </authorList>
    </citation>
    <scope>NUCLEOTIDE SEQUENCE</scope>
</reference>
<dbReference type="InterPro" id="IPR003804">
    <property type="entry name" value="Lactate_perm"/>
</dbReference>
<keyword evidence="5 7" id="KW-1133">Transmembrane helix</keyword>
<sequence length="134" mass="13737">MQSKTTGMMNLIAGDISSLAGMFYPAAAVFIGTMGAFITGTGLGSNIMFAGMHTQAATTLGMNPITVFAGQNAGASLGNLICPNNTVAACATVGQVGNESKVMRKTLPAWGIILTLYMALAMVYTLVVFPGFGM</sequence>
<comment type="caution">
    <text evidence="8">The sequence shown here is derived from an EMBL/GenBank/DDBJ whole genome shotgun (WGS) entry which is preliminary data.</text>
</comment>
<dbReference type="Pfam" id="PF02652">
    <property type="entry name" value="Lactate_perm"/>
    <property type="match status" value="1"/>
</dbReference>
<dbReference type="PANTHER" id="PTHR30003">
    <property type="entry name" value="L-LACTATE PERMEASE"/>
    <property type="match status" value="1"/>
</dbReference>
<feature type="transmembrane region" description="Helical" evidence="7">
    <location>
        <begin position="20"/>
        <end position="43"/>
    </location>
</feature>
<keyword evidence="3" id="KW-1003">Cell membrane</keyword>
<dbReference type="GO" id="GO:0015129">
    <property type="term" value="F:lactate transmembrane transporter activity"/>
    <property type="evidence" value="ECO:0007669"/>
    <property type="project" value="InterPro"/>
</dbReference>
<protein>
    <recommendedName>
        <fullName evidence="9">L-lactate permease</fullName>
    </recommendedName>
</protein>
<dbReference type="GO" id="GO:0015295">
    <property type="term" value="F:solute:proton symporter activity"/>
    <property type="evidence" value="ECO:0007669"/>
    <property type="project" value="TreeGrafter"/>
</dbReference>
<evidence type="ECO:0000256" key="1">
    <source>
        <dbReference type="ARBA" id="ARBA00004651"/>
    </source>
</evidence>
<comment type="subcellular location">
    <subcellularLocation>
        <location evidence="1">Cell membrane</location>
        <topology evidence="1">Multi-pass membrane protein</topology>
    </subcellularLocation>
</comment>
<evidence type="ECO:0008006" key="9">
    <source>
        <dbReference type="Google" id="ProtNLM"/>
    </source>
</evidence>
<evidence type="ECO:0000256" key="5">
    <source>
        <dbReference type="ARBA" id="ARBA00022989"/>
    </source>
</evidence>
<name>A0A645ELH9_9ZZZZ</name>
<evidence type="ECO:0000313" key="8">
    <source>
        <dbReference type="EMBL" id="MPN01979.1"/>
    </source>
</evidence>
<feature type="transmembrane region" description="Helical" evidence="7">
    <location>
        <begin position="109"/>
        <end position="132"/>
    </location>
</feature>
<evidence type="ECO:0000256" key="2">
    <source>
        <dbReference type="ARBA" id="ARBA00022448"/>
    </source>
</evidence>
<evidence type="ECO:0000256" key="7">
    <source>
        <dbReference type="SAM" id="Phobius"/>
    </source>
</evidence>
<evidence type="ECO:0000256" key="4">
    <source>
        <dbReference type="ARBA" id="ARBA00022692"/>
    </source>
</evidence>
<evidence type="ECO:0000256" key="6">
    <source>
        <dbReference type="ARBA" id="ARBA00023136"/>
    </source>
</evidence>
<gene>
    <name evidence="8" type="ORF">SDC9_149192</name>
</gene>
<dbReference type="EMBL" id="VSSQ01047949">
    <property type="protein sequence ID" value="MPN01979.1"/>
    <property type="molecule type" value="Genomic_DNA"/>
</dbReference>